<gene>
    <name evidence="1" type="ORF">VIBNISOn1_30064</name>
</gene>
<dbReference type="AlphaFoldDB" id="A0AAV2VRP3"/>
<proteinExistence type="predicted"/>
<reference evidence="1 2" key="1">
    <citation type="journal article" date="2013" name="ISME J.">
        <title>Comparative genomics of pathogenic lineages of Vibrio nigripulchritudo identifies virulence-associated traits.</title>
        <authorList>
            <person name="Goudenege D."/>
            <person name="Labreuche Y."/>
            <person name="Krin E."/>
            <person name="Ansquer D."/>
            <person name="Mangenot S."/>
            <person name="Calteau A."/>
            <person name="Medigue C."/>
            <person name="Mazel D."/>
            <person name="Polz M.F."/>
            <person name="Le Roux F."/>
        </authorList>
    </citation>
    <scope>NUCLEOTIDE SEQUENCE [LARGE SCALE GENOMIC DNA]</scope>
    <source>
        <strain evidence="1 2">SOn1</strain>
    </source>
</reference>
<accession>A0AAV2VRP3</accession>
<dbReference type="EMBL" id="CAOF01000120">
    <property type="protein sequence ID" value="CCO47373.1"/>
    <property type="molecule type" value="Genomic_DNA"/>
</dbReference>
<comment type="caution">
    <text evidence="1">The sequence shown here is derived from an EMBL/GenBank/DDBJ whole genome shotgun (WGS) entry which is preliminary data.</text>
</comment>
<sequence>MLSVCYGFCISISLEQTRIQVKLRAIERKNRIRSWNCLISIF</sequence>
<organism evidence="1 2">
    <name type="scientific">Vibrio nigripulchritudo SOn1</name>
    <dbReference type="NCBI Taxonomy" id="1238450"/>
    <lineage>
        <taxon>Bacteria</taxon>
        <taxon>Pseudomonadati</taxon>
        <taxon>Pseudomonadota</taxon>
        <taxon>Gammaproteobacteria</taxon>
        <taxon>Vibrionales</taxon>
        <taxon>Vibrionaceae</taxon>
        <taxon>Vibrio</taxon>
    </lineage>
</organism>
<dbReference type="Proteomes" id="UP000018211">
    <property type="component" value="Unassembled WGS sequence"/>
</dbReference>
<evidence type="ECO:0000313" key="1">
    <source>
        <dbReference type="EMBL" id="CCO47373.1"/>
    </source>
</evidence>
<protein>
    <submittedName>
        <fullName evidence="1">Uncharacterized protein</fullName>
    </submittedName>
</protein>
<name>A0AAV2VRP3_9VIBR</name>
<evidence type="ECO:0000313" key="2">
    <source>
        <dbReference type="Proteomes" id="UP000018211"/>
    </source>
</evidence>